<proteinExistence type="predicted"/>
<protein>
    <recommendedName>
        <fullName evidence="4">Holin</fullName>
    </recommendedName>
</protein>
<dbReference type="Proteomes" id="UP000572540">
    <property type="component" value="Unassembled WGS sequence"/>
</dbReference>
<sequence>MAAVGGFFLDGESMRASPTEAASYAGSGIALASSLTLTDIGVIVGIATAMATFGLNAFFMWRKDQREQRESAARLHELEEHDG</sequence>
<evidence type="ECO:0000256" key="1">
    <source>
        <dbReference type="SAM" id="Phobius"/>
    </source>
</evidence>
<dbReference type="AlphaFoldDB" id="A0A7Z0AXC0"/>
<organism evidence="2 3">
    <name type="scientific">Paraburkholderia bryophila</name>
    <dbReference type="NCBI Taxonomy" id="420952"/>
    <lineage>
        <taxon>Bacteria</taxon>
        <taxon>Pseudomonadati</taxon>
        <taxon>Pseudomonadota</taxon>
        <taxon>Betaproteobacteria</taxon>
        <taxon>Burkholderiales</taxon>
        <taxon>Burkholderiaceae</taxon>
        <taxon>Paraburkholderia</taxon>
    </lineage>
</organism>
<evidence type="ECO:0000313" key="3">
    <source>
        <dbReference type="Proteomes" id="UP000572540"/>
    </source>
</evidence>
<gene>
    <name evidence="2" type="ORF">GGD41_000644</name>
</gene>
<keyword evidence="1" id="KW-0812">Transmembrane</keyword>
<reference evidence="2 3" key="1">
    <citation type="submission" date="2020-07" db="EMBL/GenBank/DDBJ databases">
        <title>Exploring microbial biodiversity for novel pathways involved in the catabolism of aromatic compounds derived from lignin.</title>
        <authorList>
            <person name="Elkins J."/>
        </authorList>
    </citation>
    <scope>NUCLEOTIDE SEQUENCE [LARGE SCALE GENOMIC DNA]</scope>
    <source>
        <strain evidence="2 3">H2C3B</strain>
    </source>
</reference>
<feature type="transmembrane region" description="Helical" evidence="1">
    <location>
        <begin position="40"/>
        <end position="61"/>
    </location>
</feature>
<comment type="caution">
    <text evidence="2">The sequence shown here is derived from an EMBL/GenBank/DDBJ whole genome shotgun (WGS) entry which is preliminary data.</text>
</comment>
<name>A0A7Z0AXC0_9BURK</name>
<evidence type="ECO:0008006" key="4">
    <source>
        <dbReference type="Google" id="ProtNLM"/>
    </source>
</evidence>
<evidence type="ECO:0000313" key="2">
    <source>
        <dbReference type="EMBL" id="NYH13416.1"/>
    </source>
</evidence>
<dbReference type="EMBL" id="JACCAU010000001">
    <property type="protein sequence ID" value="NYH13416.1"/>
    <property type="molecule type" value="Genomic_DNA"/>
</dbReference>
<keyword evidence="1" id="KW-1133">Transmembrane helix</keyword>
<keyword evidence="1" id="KW-0472">Membrane</keyword>
<accession>A0A7Z0AXC0</accession>